<keyword evidence="3" id="KW-0347">Helicase</keyword>
<organism evidence="8 9">
    <name type="scientific">Gonium pectorale</name>
    <name type="common">Green alga</name>
    <dbReference type="NCBI Taxonomy" id="33097"/>
    <lineage>
        <taxon>Eukaryota</taxon>
        <taxon>Viridiplantae</taxon>
        <taxon>Chlorophyta</taxon>
        <taxon>core chlorophytes</taxon>
        <taxon>Chlorophyceae</taxon>
        <taxon>CS clade</taxon>
        <taxon>Chlamydomonadales</taxon>
        <taxon>Volvocaceae</taxon>
        <taxon>Gonium</taxon>
    </lineage>
</organism>
<dbReference type="SUPFAM" id="SSF52540">
    <property type="entry name" value="P-loop containing nucleoside triphosphate hydrolases"/>
    <property type="match status" value="2"/>
</dbReference>
<dbReference type="GO" id="GO:0016787">
    <property type="term" value="F:hydrolase activity"/>
    <property type="evidence" value="ECO:0007669"/>
    <property type="project" value="UniProtKB-KW"/>
</dbReference>
<evidence type="ECO:0000256" key="2">
    <source>
        <dbReference type="ARBA" id="ARBA00022801"/>
    </source>
</evidence>
<dbReference type="InterPro" id="IPR027417">
    <property type="entry name" value="P-loop_NTPase"/>
</dbReference>
<keyword evidence="4" id="KW-0067">ATP-binding</keyword>
<feature type="domain" description="Helicase C-terminal" evidence="7">
    <location>
        <begin position="937"/>
        <end position="1101"/>
    </location>
</feature>
<dbReference type="InterPro" id="IPR001650">
    <property type="entry name" value="Helicase_C-like"/>
</dbReference>
<evidence type="ECO:0000256" key="5">
    <source>
        <dbReference type="SAM" id="MobiDB-lite"/>
    </source>
</evidence>
<dbReference type="Pfam" id="PF00271">
    <property type="entry name" value="Helicase_C"/>
    <property type="match status" value="1"/>
</dbReference>
<evidence type="ECO:0008006" key="10">
    <source>
        <dbReference type="Google" id="ProtNLM"/>
    </source>
</evidence>
<feature type="region of interest" description="Disordered" evidence="5">
    <location>
        <begin position="1370"/>
        <end position="1393"/>
    </location>
</feature>
<feature type="domain" description="Helicase ATP-binding" evidence="6">
    <location>
        <begin position="324"/>
        <end position="494"/>
    </location>
</feature>
<dbReference type="STRING" id="33097.A0A150H2Y8"/>
<dbReference type="PROSITE" id="PS51192">
    <property type="entry name" value="HELICASE_ATP_BIND_1"/>
    <property type="match status" value="1"/>
</dbReference>
<proteinExistence type="predicted"/>
<dbReference type="Gene3D" id="3.40.50.300">
    <property type="entry name" value="P-loop containing nucleotide triphosphate hydrolases"/>
    <property type="match status" value="2"/>
</dbReference>
<dbReference type="Pfam" id="PF00270">
    <property type="entry name" value="DEAD"/>
    <property type="match status" value="1"/>
</dbReference>
<reference evidence="9" key="1">
    <citation type="journal article" date="2016" name="Nat. Commun.">
        <title>The Gonium pectorale genome demonstrates co-option of cell cycle regulation during the evolution of multicellularity.</title>
        <authorList>
            <person name="Hanschen E.R."/>
            <person name="Marriage T.N."/>
            <person name="Ferris P.J."/>
            <person name="Hamaji T."/>
            <person name="Toyoda A."/>
            <person name="Fujiyama A."/>
            <person name="Neme R."/>
            <person name="Noguchi H."/>
            <person name="Minakuchi Y."/>
            <person name="Suzuki M."/>
            <person name="Kawai-Toyooka H."/>
            <person name="Smith D.R."/>
            <person name="Sparks H."/>
            <person name="Anderson J."/>
            <person name="Bakaric R."/>
            <person name="Luria V."/>
            <person name="Karger A."/>
            <person name="Kirschner M.W."/>
            <person name="Durand P.M."/>
            <person name="Michod R.E."/>
            <person name="Nozaki H."/>
            <person name="Olson B.J."/>
        </authorList>
    </citation>
    <scope>NUCLEOTIDE SEQUENCE [LARGE SCALE GENOMIC DNA]</scope>
    <source>
        <strain evidence="9">NIES-2863</strain>
    </source>
</reference>
<gene>
    <name evidence="8" type="ORF">GPECTOR_1g35</name>
</gene>
<evidence type="ECO:0000256" key="1">
    <source>
        <dbReference type="ARBA" id="ARBA00022741"/>
    </source>
</evidence>
<dbReference type="InterPro" id="IPR014001">
    <property type="entry name" value="Helicase_ATP-bd"/>
</dbReference>
<dbReference type="GO" id="GO:0003676">
    <property type="term" value="F:nucleic acid binding"/>
    <property type="evidence" value="ECO:0007669"/>
    <property type="project" value="InterPro"/>
</dbReference>
<evidence type="ECO:0000256" key="3">
    <source>
        <dbReference type="ARBA" id="ARBA00022806"/>
    </source>
</evidence>
<keyword evidence="9" id="KW-1185">Reference proteome</keyword>
<evidence type="ECO:0000259" key="7">
    <source>
        <dbReference type="PROSITE" id="PS51194"/>
    </source>
</evidence>
<sequence length="1608" mass="172148">MVEPLLRNGGRVEGGFDGGDVEERYHWHVRQPLQEAYIEQSHDRDAMRDRLLLAVREAPGASLIPRFRRFLRGRWLNRAQGLVAGAKAEDRSWVGELRQLVAYRVEQFYLRQANKDEAAIKRLIDSLQGGVTFFRQGGGGVGSAATVAAVALAAAAGGGPRAYPLLVSCLSEVESVAHLEAIRADREGKAALEQLLKAARMSPADLKRKLVSEESDQKALQHRALDKHGEALQGEAQRWARAVVPHLASRGAGGSPGGLGVHDSVLAMYDQITNKANFKLVRLGISLVRFQLRHMGDLLERPAAEGRPDPRVGFIPDEWQRRLLDLVDKGASAVVSAPTSSGKTFISSYVVRKVLDEHKGHGRVVMVVPTKVLVLQIRAQMAKDFHDVRNLPPGVVVEGAFTRDFRHNTLNSVVLVTVPQCLEILLLSPAHRSWVASIKYIVFDEVQSINENGVGDVWERSLLATSCPLLALSATIGNPESFTAWLRRVKQLQRRRDEEAARALGRPASVLPDAAYDVHLVVHKERYNDLTSSLFMPNLDSIITDAPEVLGEDEAMPTRLAEHSYGGDGRRGGRAFGGASAGATDPLPQPVHRVATGDKLGGGAKAAVPGGQHGGSLLPLHPLLSVELSRVARRGALPPELSMTPAEVLQLYDGMVWQAEAVASEAERCGDDALAEAATEVRRRLQLLDPERRFHPLHPSMALPAEVATGAAAVASACGSAAAVVADLGIGGSLVTRRSAKTWEKLVAQELLAWACADPSLPRAAAKAVSDGAGAGGAVTHGSGLRGPWLTRLERIRSELAAAAYGHHDAVQKVWSHARGAEPVTSLTFRQNHMPSLVLTLYEQRKLPGIIFSFDRHGIEDNARLLVDHLRRAQALHRQRYDKKLAPLKAAYVAAAAKWKEAAKEGPEDEDAGRDPATAAADSDVATPPSRTAIVDGITFSLDPARPDPSFSLVPFAHMDDSRLLDTIQELRYNERVNQDQVTALEYGIGVHHGGLNKHYRQAVETLFRAKILQVVFATGTLALGVHMPCRSVVLAGDSPFLDALNYRQMSGRSGRRGLDTLGHVVFFGIPMHRVHRLRSSPMPRLHGQMLLTPTTTMRVLMLEERLREGATVAAGGGGQKAAAAAAAVAQSAAGAGFGVNLMLKAVMEPFLASAEAAAVDSISPSSPGSGTTAATGLPEGARGSARLQMRHMLDMCLLHLLRNRLLDPDTGRPVGLAGLATHLFWTEPANLVLCRLLQEGVLGRMCAALRGQALKDAAVTLLAHLFLRTPLPPNLVHKVRQGCFAGRSSSVVELRPLDAGAEACVAKYNREAFSAAVGCVLNFVTQLEKSAGPAAALREATLPLSGLVFAPSQDCTAAAVSNWAGRGPGAGGGGATTTPAPSATSSGGVGSSDAFGAQRGSLVWWLRRMRRRVVACSPFAALSGQGDDFLSVPDLLISVKQSVILQSSAVPTLELRNRQGLPQPLNAWIYDFYKGRSMAPLILDNEIREGDIWDMLHSAQGIFAAAALALELAHEAAASAAAPAAVVDGGDDYDAAGDDVPGIELDDSDHDCDDASWSRRLEVLSARLHTLQTAPQPCSPRRSAAMVALLFRMIAIEFRLATSGIGA</sequence>
<evidence type="ECO:0000313" key="8">
    <source>
        <dbReference type="EMBL" id="KXZ56394.1"/>
    </source>
</evidence>
<evidence type="ECO:0000256" key="4">
    <source>
        <dbReference type="ARBA" id="ARBA00022840"/>
    </source>
</evidence>
<name>A0A150H2Y8_GONPE</name>
<protein>
    <recommendedName>
        <fullName evidence="10">DEAD/DEAH box helicase</fullName>
    </recommendedName>
</protein>
<keyword evidence="2" id="KW-0378">Hydrolase</keyword>
<keyword evidence="1" id="KW-0547">Nucleotide-binding</keyword>
<dbReference type="EMBL" id="LSYV01000002">
    <property type="protein sequence ID" value="KXZ56394.1"/>
    <property type="molecule type" value="Genomic_DNA"/>
</dbReference>
<comment type="caution">
    <text evidence="8">The sequence shown here is derived from an EMBL/GenBank/DDBJ whole genome shotgun (WGS) entry which is preliminary data.</text>
</comment>
<dbReference type="Proteomes" id="UP000075714">
    <property type="component" value="Unassembled WGS sequence"/>
</dbReference>
<feature type="compositionally biased region" description="Low complexity" evidence="5">
    <location>
        <begin position="1377"/>
        <end position="1387"/>
    </location>
</feature>
<dbReference type="PANTHER" id="PTHR44533:SF4">
    <property type="entry name" value="DEAD_H RNA HELICASE, PUTATIVE-RELATED"/>
    <property type="match status" value="1"/>
</dbReference>
<dbReference type="PANTHER" id="PTHR44533">
    <property type="entry name" value="DEAD/H RNA HELICASE, PUTATIVE-RELATED"/>
    <property type="match status" value="1"/>
</dbReference>
<dbReference type="SMART" id="SM00487">
    <property type="entry name" value="DEXDc"/>
    <property type="match status" value="1"/>
</dbReference>
<evidence type="ECO:0000313" key="9">
    <source>
        <dbReference type="Proteomes" id="UP000075714"/>
    </source>
</evidence>
<dbReference type="GO" id="GO:0005737">
    <property type="term" value="C:cytoplasm"/>
    <property type="evidence" value="ECO:0007669"/>
    <property type="project" value="TreeGrafter"/>
</dbReference>
<dbReference type="FunFam" id="3.40.50.300:FF:001039">
    <property type="entry name" value="ATP-dependent RNA helicase DDX60"/>
    <property type="match status" value="1"/>
</dbReference>
<dbReference type="InterPro" id="IPR011545">
    <property type="entry name" value="DEAD/DEAH_box_helicase_dom"/>
</dbReference>
<dbReference type="OrthoDB" id="551808at2759"/>
<evidence type="ECO:0000259" key="6">
    <source>
        <dbReference type="PROSITE" id="PS51192"/>
    </source>
</evidence>
<dbReference type="GO" id="GO:0005524">
    <property type="term" value="F:ATP binding"/>
    <property type="evidence" value="ECO:0007669"/>
    <property type="project" value="UniProtKB-KW"/>
</dbReference>
<accession>A0A150H2Y8</accession>
<dbReference type="InterPro" id="IPR052431">
    <property type="entry name" value="SKI2_subfamily_helicases"/>
</dbReference>
<feature type="region of interest" description="Disordered" evidence="5">
    <location>
        <begin position="903"/>
        <end position="930"/>
    </location>
</feature>
<dbReference type="SMART" id="SM00490">
    <property type="entry name" value="HELICc"/>
    <property type="match status" value="1"/>
</dbReference>
<dbReference type="GO" id="GO:0004386">
    <property type="term" value="F:helicase activity"/>
    <property type="evidence" value="ECO:0007669"/>
    <property type="project" value="UniProtKB-KW"/>
</dbReference>
<dbReference type="PROSITE" id="PS51194">
    <property type="entry name" value="HELICASE_CTER"/>
    <property type="match status" value="1"/>
</dbReference>